<dbReference type="PANTHER" id="PTHR30445">
    <property type="entry name" value="K(+)_H(+) ANTIPORTER SUBUNIT KHTT"/>
    <property type="match status" value="1"/>
</dbReference>
<dbReference type="InterPro" id="IPR006037">
    <property type="entry name" value="RCK_C"/>
</dbReference>
<dbReference type="Gene3D" id="1.20.58.220">
    <property type="entry name" value="Phosphate transport system protein phou homolog 2, domain 2"/>
    <property type="match status" value="2"/>
</dbReference>
<dbReference type="PANTHER" id="PTHR30445:SF8">
    <property type="entry name" value="K(+)_H(+) ANTIPORTER SUBUNIT KHTT"/>
    <property type="match status" value="1"/>
</dbReference>
<dbReference type="EMBL" id="UINC01001372">
    <property type="protein sequence ID" value="SUZ78958.1"/>
    <property type="molecule type" value="Genomic_DNA"/>
</dbReference>
<dbReference type="InterPro" id="IPR036721">
    <property type="entry name" value="RCK_C_sf"/>
</dbReference>
<protein>
    <recommendedName>
        <fullName evidence="1">RCK C-terminal domain-containing protein</fullName>
    </recommendedName>
</protein>
<dbReference type="Gene3D" id="3.30.70.1450">
    <property type="entry name" value="Regulator of K+ conductance, C-terminal domain"/>
    <property type="match status" value="2"/>
</dbReference>
<dbReference type="Pfam" id="PF01895">
    <property type="entry name" value="PhoU"/>
    <property type="match status" value="2"/>
</dbReference>
<dbReference type="SUPFAM" id="SSF116726">
    <property type="entry name" value="TrkA C-terminal domain-like"/>
    <property type="match status" value="2"/>
</dbReference>
<feature type="domain" description="RCK C-terminal" evidence="1">
    <location>
        <begin position="105"/>
        <end position="189"/>
    </location>
</feature>
<dbReference type="Pfam" id="PF02080">
    <property type="entry name" value="TrkA_C"/>
    <property type="match status" value="2"/>
</dbReference>
<evidence type="ECO:0000259" key="1">
    <source>
        <dbReference type="PROSITE" id="PS51202"/>
    </source>
</evidence>
<evidence type="ECO:0000313" key="2">
    <source>
        <dbReference type="EMBL" id="SUZ78958.1"/>
    </source>
</evidence>
<feature type="domain" description="RCK C-terminal" evidence="1">
    <location>
        <begin position="304"/>
        <end position="390"/>
    </location>
</feature>
<gene>
    <name evidence="2" type="ORF">METZ01_LOCUS31812</name>
</gene>
<proteinExistence type="predicted"/>
<dbReference type="InterPro" id="IPR050144">
    <property type="entry name" value="AAE_transporter"/>
</dbReference>
<accession>A0A381QJ43</accession>
<name>A0A381QJ43_9ZZZZ</name>
<dbReference type="PROSITE" id="PS51202">
    <property type="entry name" value="RCK_C"/>
    <property type="match status" value="2"/>
</dbReference>
<dbReference type="InterPro" id="IPR038078">
    <property type="entry name" value="PhoU-like_sf"/>
</dbReference>
<reference evidence="2" key="1">
    <citation type="submission" date="2018-05" db="EMBL/GenBank/DDBJ databases">
        <authorList>
            <person name="Lanie J.A."/>
            <person name="Ng W.-L."/>
            <person name="Kazmierczak K.M."/>
            <person name="Andrzejewski T.M."/>
            <person name="Davidsen T.M."/>
            <person name="Wayne K.J."/>
            <person name="Tettelin H."/>
            <person name="Glass J.I."/>
            <person name="Rusch D."/>
            <person name="Podicherti R."/>
            <person name="Tsui H.-C.T."/>
            <person name="Winkler M.E."/>
        </authorList>
    </citation>
    <scope>NUCLEOTIDE SEQUENCE</scope>
</reference>
<sequence length="407" mass="43742">MDDKPRNLKTLLAEAKDASELMVDLAYAALYFDDEGMAESVLGLEEEMSDLVHEMRSLAMLAVRHPREVDGMSSVLQVVSSIEQIANAAVDIAKIVLRQIGIPRALVVDLGQAAEVSHRLVVADGSHLANRPLADMELPVVVGMRVVAIQRGRRWLTDVGGEDIVEAGDALFMRGEPAGIVRLRELAAAPPWVPPEADTSDLLTDLDRAVDTLVEMKNISETAIGLAYSALVLHDLSLAREVRALEERLDEMKVSLQTWVLRAAAYDMDPSQLRGLLHLAEAAEDIGDQALQIVSLVLDQEDVHPVLALALGDTHDVVVQVPVAPGSTADDATLGSLGLAVDPGYHVLAVRRAAAYIYNPGKTVTLRAGDELLASGPEEGRERLAALCGYSIAVDEETGMIDLTPAR</sequence>
<organism evidence="2">
    <name type="scientific">marine metagenome</name>
    <dbReference type="NCBI Taxonomy" id="408172"/>
    <lineage>
        <taxon>unclassified sequences</taxon>
        <taxon>metagenomes</taxon>
        <taxon>ecological metagenomes</taxon>
    </lineage>
</organism>
<dbReference type="SUPFAM" id="SSF109755">
    <property type="entry name" value="PhoU-like"/>
    <property type="match status" value="2"/>
</dbReference>
<dbReference type="GO" id="GO:0006813">
    <property type="term" value="P:potassium ion transport"/>
    <property type="evidence" value="ECO:0007669"/>
    <property type="project" value="InterPro"/>
</dbReference>
<dbReference type="AlphaFoldDB" id="A0A381QJ43"/>
<dbReference type="InterPro" id="IPR026022">
    <property type="entry name" value="PhoU_dom"/>
</dbReference>
<dbReference type="GO" id="GO:0008324">
    <property type="term" value="F:monoatomic cation transmembrane transporter activity"/>
    <property type="evidence" value="ECO:0007669"/>
    <property type="project" value="InterPro"/>
</dbReference>